<protein>
    <submittedName>
        <fullName evidence="1">Uncharacterized protein</fullName>
    </submittedName>
</protein>
<sequence>MRLFVINILKVSSEGQQRLCRRSDLNSQIDVIIWEQLEPKWVKFTRRRETHTVFYSFATENFTVPHMSVRQRAANKEIR</sequence>
<keyword evidence="2" id="KW-1185">Reference proteome</keyword>
<dbReference type="EnsemblPlants" id="OB03G43750.1">
    <property type="protein sequence ID" value="OB03G43750.1"/>
    <property type="gene ID" value="OB03G43750"/>
</dbReference>
<dbReference type="HOGENOM" id="CLU_2609866_0_0_1"/>
<evidence type="ECO:0000313" key="1">
    <source>
        <dbReference type="EnsemblPlants" id="OB03G43750.1"/>
    </source>
</evidence>
<dbReference type="AlphaFoldDB" id="J3LTJ9"/>
<reference evidence="1" key="1">
    <citation type="journal article" date="2013" name="Nat. Commun.">
        <title>Whole-genome sequencing of Oryza brachyantha reveals mechanisms underlying Oryza genome evolution.</title>
        <authorList>
            <person name="Chen J."/>
            <person name="Huang Q."/>
            <person name="Gao D."/>
            <person name="Wang J."/>
            <person name="Lang Y."/>
            <person name="Liu T."/>
            <person name="Li B."/>
            <person name="Bai Z."/>
            <person name="Luis Goicoechea J."/>
            <person name="Liang C."/>
            <person name="Chen C."/>
            <person name="Zhang W."/>
            <person name="Sun S."/>
            <person name="Liao Y."/>
            <person name="Zhang X."/>
            <person name="Yang L."/>
            <person name="Song C."/>
            <person name="Wang M."/>
            <person name="Shi J."/>
            <person name="Liu G."/>
            <person name="Liu J."/>
            <person name="Zhou H."/>
            <person name="Zhou W."/>
            <person name="Yu Q."/>
            <person name="An N."/>
            <person name="Chen Y."/>
            <person name="Cai Q."/>
            <person name="Wang B."/>
            <person name="Liu B."/>
            <person name="Min J."/>
            <person name="Huang Y."/>
            <person name="Wu H."/>
            <person name="Li Z."/>
            <person name="Zhang Y."/>
            <person name="Yin Y."/>
            <person name="Song W."/>
            <person name="Jiang J."/>
            <person name="Jackson S.A."/>
            <person name="Wing R.A."/>
            <person name="Wang J."/>
            <person name="Chen M."/>
        </authorList>
    </citation>
    <scope>NUCLEOTIDE SEQUENCE [LARGE SCALE GENOMIC DNA]</scope>
    <source>
        <strain evidence="1">cv. IRGC 101232</strain>
    </source>
</reference>
<reference evidence="1" key="2">
    <citation type="submission" date="2013-04" db="UniProtKB">
        <authorList>
            <consortium name="EnsemblPlants"/>
        </authorList>
    </citation>
    <scope>IDENTIFICATION</scope>
</reference>
<evidence type="ECO:0000313" key="2">
    <source>
        <dbReference type="Proteomes" id="UP000006038"/>
    </source>
</evidence>
<dbReference type="Proteomes" id="UP000006038">
    <property type="component" value="Chromosome 3"/>
</dbReference>
<name>J3LTJ9_ORYBR</name>
<accession>J3LTJ9</accession>
<dbReference type="Gramene" id="OB03G43750.1">
    <property type="protein sequence ID" value="OB03G43750.1"/>
    <property type="gene ID" value="OB03G43750"/>
</dbReference>
<proteinExistence type="predicted"/>
<organism evidence="1">
    <name type="scientific">Oryza brachyantha</name>
    <name type="common">malo sina</name>
    <dbReference type="NCBI Taxonomy" id="4533"/>
    <lineage>
        <taxon>Eukaryota</taxon>
        <taxon>Viridiplantae</taxon>
        <taxon>Streptophyta</taxon>
        <taxon>Embryophyta</taxon>
        <taxon>Tracheophyta</taxon>
        <taxon>Spermatophyta</taxon>
        <taxon>Magnoliopsida</taxon>
        <taxon>Liliopsida</taxon>
        <taxon>Poales</taxon>
        <taxon>Poaceae</taxon>
        <taxon>BOP clade</taxon>
        <taxon>Oryzoideae</taxon>
        <taxon>Oryzeae</taxon>
        <taxon>Oryzinae</taxon>
        <taxon>Oryza</taxon>
    </lineage>
</organism>